<dbReference type="STRING" id="641147.HMPREF9021_00745"/>
<reference evidence="1 2" key="1">
    <citation type="submission" date="2010-03" db="EMBL/GenBank/DDBJ databases">
        <authorList>
            <consortium name="The Broad Institute Genome Sequencing Platform"/>
            <person name="Ward D."/>
            <person name="Earl A."/>
            <person name="Feldgarden M."/>
            <person name="Gevers D."/>
            <person name="Young S."/>
            <person name="Zeng Q."/>
            <person name="Koehrsen M."/>
            <person name="Alvarado L."/>
            <person name="Berlin A.M."/>
            <person name="Borenstein D."/>
            <person name="Chapman S.B."/>
            <person name="Chen Z."/>
            <person name="Engels R."/>
            <person name="Freedman E."/>
            <person name="Gellesch M."/>
            <person name="Goldberg J."/>
            <person name="Griggs A."/>
            <person name="Gujja S."/>
            <person name="Heilman E.R."/>
            <person name="Heiman D.I."/>
            <person name="Hepburn T.A."/>
            <person name="Howarth C."/>
            <person name="Jen D."/>
            <person name="Larson L."/>
            <person name="Mehta T."/>
            <person name="Park D."/>
            <person name="Pearson M."/>
            <person name="Richards J."/>
            <person name="Roberts A."/>
            <person name="Saif S."/>
            <person name="Shea T.D."/>
            <person name="Shenoy N."/>
            <person name="Sisk P."/>
            <person name="Stolte C."/>
            <person name="Sykes S.N."/>
            <person name="Walk T."/>
            <person name="White J."/>
            <person name="Yandava C."/>
            <person name="Izard J."/>
            <person name="Baranova O.V."/>
            <person name="Blanton J.M."/>
            <person name="Tanner A.C."/>
            <person name="Dewhirst F."/>
            <person name="Haas B."/>
            <person name="Nusbaum C."/>
            <person name="Birren B."/>
        </authorList>
    </citation>
    <scope>NUCLEOTIDE SEQUENCE [LARGE SCALE GENOMIC DNA]</scope>
    <source>
        <strain evidence="1 2">ATCC 29453</strain>
    </source>
</reference>
<dbReference type="EMBL" id="ADCY02000011">
    <property type="protein sequence ID" value="EFG31475.1"/>
    <property type="molecule type" value="Genomic_DNA"/>
</dbReference>
<dbReference type="Proteomes" id="UP000017813">
    <property type="component" value="Unassembled WGS sequence"/>
</dbReference>
<dbReference type="HOGENOM" id="CLU_1776185_0_0_4"/>
<comment type="caution">
    <text evidence="1">The sequence shown here is derived from an EMBL/GenBank/DDBJ whole genome shotgun (WGS) entry which is preliminary data.</text>
</comment>
<accession>V9HMP7</accession>
<name>V9HMP7_9NEIS</name>
<dbReference type="RefSeq" id="WP_002641527.1">
    <property type="nucleotide sequence ID" value="NZ_CP019448.1"/>
</dbReference>
<evidence type="ECO:0000313" key="1">
    <source>
        <dbReference type="EMBL" id="EFG31475.1"/>
    </source>
</evidence>
<reference evidence="1 2" key="2">
    <citation type="submission" date="2011-10" db="EMBL/GenBank/DDBJ databases">
        <title>The Genome Sequence of Simonsiella muelleri ATCC 29453.</title>
        <authorList>
            <consortium name="The Broad Institute Genome Sequencing Platform"/>
            <consortium name="The Broad Institute Genome Sequencing Center for Infectious Disease"/>
            <person name="Earl A."/>
            <person name="Ward D."/>
            <person name="Feldgarden M."/>
            <person name="Gevers D."/>
            <person name="Izard J."/>
            <person name="Baranova O.V."/>
            <person name="Blanton J.M."/>
            <person name="Tanner A.C."/>
            <person name="Dewhirst F."/>
            <person name="Young S.K."/>
            <person name="Zeng Q."/>
            <person name="Gargeya S."/>
            <person name="Fitzgerald M."/>
            <person name="Haas B."/>
            <person name="Abouelleil A."/>
            <person name="Alvarado L."/>
            <person name="Arachchi H.M."/>
            <person name="Berlin A."/>
            <person name="Brown A."/>
            <person name="Chapman S.B."/>
            <person name="Chen Z."/>
            <person name="Dunbar C."/>
            <person name="Freedman E."/>
            <person name="Gearin G."/>
            <person name="Goldberg J."/>
            <person name="Griggs A."/>
            <person name="Gujja S."/>
            <person name="Heiman D."/>
            <person name="Howarth C."/>
            <person name="Larson L."/>
            <person name="Lui A."/>
            <person name="MacDonald P.J.P."/>
            <person name="Montmayeur A."/>
            <person name="Murphy C."/>
            <person name="Neiman D."/>
            <person name="Pearson M."/>
            <person name="Priest M."/>
            <person name="Roberts A."/>
            <person name="Saif S."/>
            <person name="Shea T."/>
            <person name="Shenoy N."/>
            <person name="Sisk P."/>
            <person name="Stolte C."/>
            <person name="Sykes S."/>
            <person name="Wortman J."/>
            <person name="Nusbaum C."/>
            <person name="Birren B."/>
        </authorList>
    </citation>
    <scope>NUCLEOTIDE SEQUENCE [LARGE SCALE GENOMIC DNA]</scope>
    <source>
        <strain evidence="1 2">ATCC 29453</strain>
    </source>
</reference>
<keyword evidence="2" id="KW-1185">Reference proteome</keyword>
<gene>
    <name evidence="1" type="ORF">HMPREF9021_00745</name>
</gene>
<dbReference type="KEGG" id="smur:BWP33_09555"/>
<evidence type="ECO:0000313" key="2">
    <source>
        <dbReference type="Proteomes" id="UP000017813"/>
    </source>
</evidence>
<protein>
    <submittedName>
        <fullName evidence="1">Uncharacterized protein</fullName>
    </submittedName>
</protein>
<sequence length="146" mass="16628">MRYGLKIRNQRTGRMIELRSFAKVFHQFSGRADGGFRQPVPSLTHLLRPHVNAGRGHNYSYSGELYAYAKPITDFGLSNMENVWHALTPIFYGNINQLEGNVNDLESCTPTMCIYNPDDHHFYTSRSAVQKRSEVPPYVIVGVSYA</sequence>
<proteinExistence type="predicted"/>
<dbReference type="AlphaFoldDB" id="V9HMP7"/>
<organism evidence="1 2">
    <name type="scientific">Simonsiella muelleri ATCC 29453</name>
    <dbReference type="NCBI Taxonomy" id="641147"/>
    <lineage>
        <taxon>Bacteria</taxon>
        <taxon>Pseudomonadati</taxon>
        <taxon>Pseudomonadota</taxon>
        <taxon>Betaproteobacteria</taxon>
        <taxon>Neisseriales</taxon>
        <taxon>Neisseriaceae</taxon>
        <taxon>Simonsiella</taxon>
    </lineage>
</organism>